<protein>
    <submittedName>
        <fullName evidence="2">Uncharacterized protein</fullName>
    </submittedName>
</protein>
<proteinExistence type="predicted"/>
<keyword evidence="3" id="KW-1185">Reference proteome</keyword>
<dbReference type="EMBL" id="SRLO01005310">
    <property type="protein sequence ID" value="TNN29711.1"/>
    <property type="molecule type" value="Genomic_DNA"/>
</dbReference>
<reference evidence="2 3" key="1">
    <citation type="submission" date="2019-03" db="EMBL/GenBank/DDBJ databases">
        <title>First draft genome of Liparis tanakae, snailfish: a comprehensive survey of snailfish specific genes.</title>
        <authorList>
            <person name="Kim W."/>
            <person name="Song I."/>
            <person name="Jeong J.-H."/>
            <person name="Kim D."/>
            <person name="Kim S."/>
            <person name="Ryu S."/>
            <person name="Song J.Y."/>
            <person name="Lee S.K."/>
        </authorList>
    </citation>
    <scope>NUCLEOTIDE SEQUENCE [LARGE SCALE GENOMIC DNA]</scope>
    <source>
        <tissue evidence="2">Muscle</tissue>
    </source>
</reference>
<accession>A0A4Z2EMB5</accession>
<name>A0A4Z2EMB5_9TELE</name>
<feature type="region of interest" description="Disordered" evidence="1">
    <location>
        <begin position="1"/>
        <end position="21"/>
    </location>
</feature>
<sequence length="70" mass="8075">MDRYWSKRHEDTENTRTPGAAGSLLLKVSVSWTRTQEERGGRHAGRDEEIWSGGGRHRRLLDAADEYQFS</sequence>
<dbReference type="Proteomes" id="UP000314294">
    <property type="component" value="Unassembled WGS sequence"/>
</dbReference>
<comment type="caution">
    <text evidence="2">The sequence shown here is derived from an EMBL/GenBank/DDBJ whole genome shotgun (WGS) entry which is preliminary data.</text>
</comment>
<evidence type="ECO:0000256" key="1">
    <source>
        <dbReference type="SAM" id="MobiDB-lite"/>
    </source>
</evidence>
<gene>
    <name evidence="2" type="ORF">EYF80_060141</name>
</gene>
<feature type="compositionally biased region" description="Basic and acidic residues" evidence="1">
    <location>
        <begin position="1"/>
        <end position="14"/>
    </location>
</feature>
<evidence type="ECO:0000313" key="2">
    <source>
        <dbReference type="EMBL" id="TNN29711.1"/>
    </source>
</evidence>
<dbReference type="AlphaFoldDB" id="A0A4Z2EMB5"/>
<organism evidence="2 3">
    <name type="scientific">Liparis tanakae</name>
    <name type="common">Tanaka's snailfish</name>
    <dbReference type="NCBI Taxonomy" id="230148"/>
    <lineage>
        <taxon>Eukaryota</taxon>
        <taxon>Metazoa</taxon>
        <taxon>Chordata</taxon>
        <taxon>Craniata</taxon>
        <taxon>Vertebrata</taxon>
        <taxon>Euteleostomi</taxon>
        <taxon>Actinopterygii</taxon>
        <taxon>Neopterygii</taxon>
        <taxon>Teleostei</taxon>
        <taxon>Neoteleostei</taxon>
        <taxon>Acanthomorphata</taxon>
        <taxon>Eupercaria</taxon>
        <taxon>Perciformes</taxon>
        <taxon>Cottioidei</taxon>
        <taxon>Cottales</taxon>
        <taxon>Liparidae</taxon>
        <taxon>Liparis</taxon>
    </lineage>
</organism>
<evidence type="ECO:0000313" key="3">
    <source>
        <dbReference type="Proteomes" id="UP000314294"/>
    </source>
</evidence>